<name>A0A0E9S6D2_ANGAN</name>
<reference evidence="2" key="1">
    <citation type="submission" date="2014-11" db="EMBL/GenBank/DDBJ databases">
        <authorList>
            <person name="Amaro Gonzalez C."/>
        </authorList>
    </citation>
    <scope>NUCLEOTIDE SEQUENCE</scope>
</reference>
<evidence type="ECO:0000313" key="2">
    <source>
        <dbReference type="EMBL" id="JAH36984.1"/>
    </source>
</evidence>
<protein>
    <recommendedName>
        <fullName evidence="3">Secreted protein</fullName>
    </recommendedName>
</protein>
<evidence type="ECO:0000256" key="1">
    <source>
        <dbReference type="SAM" id="SignalP"/>
    </source>
</evidence>
<reference evidence="2" key="2">
    <citation type="journal article" date="2015" name="Fish Shellfish Immunol.">
        <title>Early steps in the European eel (Anguilla anguilla)-Vibrio vulnificus interaction in the gills: Role of the RtxA13 toxin.</title>
        <authorList>
            <person name="Callol A."/>
            <person name="Pajuelo D."/>
            <person name="Ebbesson L."/>
            <person name="Teles M."/>
            <person name="MacKenzie S."/>
            <person name="Amaro C."/>
        </authorList>
    </citation>
    <scope>NUCLEOTIDE SEQUENCE</scope>
</reference>
<dbReference type="EMBL" id="GBXM01071593">
    <property type="protein sequence ID" value="JAH36984.1"/>
    <property type="molecule type" value="Transcribed_RNA"/>
</dbReference>
<keyword evidence="1" id="KW-0732">Signal</keyword>
<sequence length="71" mass="7986">MLPLWPIVLWIIHLAATLSIHGNREENVANVSNSSLHLCENEIIWGSKCWNLRSTAPVTTCLEQQAKPLSH</sequence>
<organism evidence="2">
    <name type="scientific">Anguilla anguilla</name>
    <name type="common">European freshwater eel</name>
    <name type="synonym">Muraena anguilla</name>
    <dbReference type="NCBI Taxonomy" id="7936"/>
    <lineage>
        <taxon>Eukaryota</taxon>
        <taxon>Metazoa</taxon>
        <taxon>Chordata</taxon>
        <taxon>Craniata</taxon>
        <taxon>Vertebrata</taxon>
        <taxon>Euteleostomi</taxon>
        <taxon>Actinopterygii</taxon>
        <taxon>Neopterygii</taxon>
        <taxon>Teleostei</taxon>
        <taxon>Anguilliformes</taxon>
        <taxon>Anguillidae</taxon>
        <taxon>Anguilla</taxon>
    </lineage>
</organism>
<accession>A0A0E9S6D2</accession>
<evidence type="ECO:0008006" key="3">
    <source>
        <dbReference type="Google" id="ProtNLM"/>
    </source>
</evidence>
<dbReference type="AlphaFoldDB" id="A0A0E9S6D2"/>
<feature type="chain" id="PRO_5002432262" description="Secreted protein" evidence="1">
    <location>
        <begin position="18"/>
        <end position="71"/>
    </location>
</feature>
<proteinExistence type="predicted"/>
<feature type="signal peptide" evidence="1">
    <location>
        <begin position="1"/>
        <end position="17"/>
    </location>
</feature>